<keyword evidence="4 6" id="KW-0472">Membrane</keyword>
<protein>
    <submittedName>
        <fullName evidence="7">Ammonium transporter, putative</fullName>
    </submittedName>
</protein>
<evidence type="ECO:0000256" key="5">
    <source>
        <dbReference type="SAM" id="MobiDB-lite"/>
    </source>
</evidence>
<keyword evidence="2 6" id="KW-0812">Transmembrane</keyword>
<dbReference type="AlphaFoldDB" id="A0A0S4IMW2"/>
<feature type="transmembrane region" description="Helical" evidence="6">
    <location>
        <begin position="49"/>
        <end position="67"/>
    </location>
</feature>
<evidence type="ECO:0000256" key="3">
    <source>
        <dbReference type="ARBA" id="ARBA00022989"/>
    </source>
</evidence>
<dbReference type="Gene3D" id="1.10.3430.10">
    <property type="entry name" value="Ammonium transporter AmtB like domains"/>
    <property type="match status" value="1"/>
</dbReference>
<dbReference type="InterPro" id="IPR029020">
    <property type="entry name" value="Ammonium/urea_transptr"/>
</dbReference>
<evidence type="ECO:0000256" key="2">
    <source>
        <dbReference type="ARBA" id="ARBA00022692"/>
    </source>
</evidence>
<dbReference type="OrthoDB" id="534912at2759"/>
<comment type="subcellular location">
    <subcellularLocation>
        <location evidence="1">Membrane</location>
        <topology evidence="1">Multi-pass membrane protein</topology>
    </subcellularLocation>
</comment>
<dbReference type="Proteomes" id="UP000051952">
    <property type="component" value="Unassembled WGS sequence"/>
</dbReference>
<evidence type="ECO:0000256" key="4">
    <source>
        <dbReference type="ARBA" id="ARBA00023136"/>
    </source>
</evidence>
<dbReference type="VEuPathDB" id="TriTrypDB:BSAL_63460"/>
<gene>
    <name evidence="7" type="ORF">BSAL_63460</name>
</gene>
<evidence type="ECO:0000313" key="8">
    <source>
        <dbReference type="Proteomes" id="UP000051952"/>
    </source>
</evidence>
<keyword evidence="3 6" id="KW-1133">Transmembrane helix</keyword>
<evidence type="ECO:0000256" key="6">
    <source>
        <dbReference type="SAM" id="Phobius"/>
    </source>
</evidence>
<dbReference type="GO" id="GO:0016020">
    <property type="term" value="C:membrane"/>
    <property type="evidence" value="ECO:0007669"/>
    <property type="project" value="UniProtKB-SubCell"/>
</dbReference>
<name>A0A0S4IMW2_BODSA</name>
<evidence type="ECO:0000256" key="1">
    <source>
        <dbReference type="ARBA" id="ARBA00004141"/>
    </source>
</evidence>
<evidence type="ECO:0000313" key="7">
    <source>
        <dbReference type="EMBL" id="CUF54893.1"/>
    </source>
</evidence>
<proteinExistence type="predicted"/>
<sequence>MGRTYSRIRFMAEYDHGASTGDYSMFQDVHVMIFIGFGFLMSFLNRNSFTATGHSLMVAVFAAIFFIQEMTRLAHNEAERVFQSRTPLPGGAGPTKRVAKSTADDDVVDHNLDVESLDGVGPR</sequence>
<accession>A0A0S4IMW2</accession>
<dbReference type="EMBL" id="CYKH01000351">
    <property type="protein sequence ID" value="CUF54893.1"/>
    <property type="molecule type" value="Genomic_DNA"/>
</dbReference>
<feature type="region of interest" description="Disordered" evidence="5">
    <location>
        <begin position="83"/>
        <end position="107"/>
    </location>
</feature>
<organism evidence="7 8">
    <name type="scientific">Bodo saltans</name>
    <name type="common">Flagellated protozoan</name>
    <dbReference type="NCBI Taxonomy" id="75058"/>
    <lineage>
        <taxon>Eukaryota</taxon>
        <taxon>Discoba</taxon>
        <taxon>Euglenozoa</taxon>
        <taxon>Kinetoplastea</taxon>
        <taxon>Metakinetoplastina</taxon>
        <taxon>Eubodonida</taxon>
        <taxon>Bodonidae</taxon>
        <taxon>Bodo</taxon>
    </lineage>
</organism>
<reference evidence="8" key="1">
    <citation type="submission" date="2015-09" db="EMBL/GenBank/DDBJ databases">
        <authorList>
            <consortium name="Pathogen Informatics"/>
        </authorList>
    </citation>
    <scope>NUCLEOTIDE SEQUENCE [LARGE SCALE GENOMIC DNA]</scope>
    <source>
        <strain evidence="8">Lake Konstanz</strain>
    </source>
</reference>
<feature type="transmembrane region" description="Helical" evidence="6">
    <location>
        <begin position="21"/>
        <end position="43"/>
    </location>
</feature>
<keyword evidence="8" id="KW-1185">Reference proteome</keyword>